<dbReference type="Proteomes" id="UP001610728">
    <property type="component" value="Unassembled WGS sequence"/>
</dbReference>
<dbReference type="Gene3D" id="3.90.550.10">
    <property type="entry name" value="Spore Coat Polysaccharide Biosynthesis Protein SpsA, Chain A"/>
    <property type="match status" value="1"/>
</dbReference>
<comment type="caution">
    <text evidence="2">The sequence shown here is derived from an EMBL/GenBank/DDBJ whole genome shotgun (WGS) entry which is preliminary data.</text>
</comment>
<feature type="region of interest" description="Disordered" evidence="1">
    <location>
        <begin position="53"/>
        <end position="81"/>
    </location>
</feature>
<dbReference type="InterPro" id="IPR029044">
    <property type="entry name" value="Nucleotide-diphossugar_trans"/>
</dbReference>
<gene>
    <name evidence="2" type="ORF">HOO65_040778</name>
</gene>
<sequence length="442" mass="49716">MAIQPYLLFRRRNGSLALLAVVLLMIIFSQINMIPSVVEPSLWVSFAGPPLSPPPSSQAHHGDPSISKVKGVSPMPGGTSPKEEWVVKTSLILPQFEYPAILTEDYALQEGEEEADTTEFTPLRPVTDKSKLAIVTFLDNVINPSYQGGSDSDDDGDDHYFTNVRMLTYQLLHDNKTAIRGRRRPYITFVVAVTSRVSASKRARLAADGADVVEVADIPGSAGLNTGDVRWAHAMSKLRVFEWVQYTRVLFLDADTVLRGPVDDLFYTFGAVYPQRTNHARAPQDQPRMPNEFAFVAQPDLAYLGNLERLYPDDPMLTAGYFNAGFWLAAPDKRMFEYLISLIDMKARPFNTNLPEQNLLNYAFRHCDYFQDQHLHCKTGGPLGPMPWIKADTLWSSNRPTLKDYAFGIRALHYKGWETPTSSPLRTLWEEIRNQTVRALGS</sequence>
<evidence type="ECO:0000256" key="1">
    <source>
        <dbReference type="SAM" id="MobiDB-lite"/>
    </source>
</evidence>
<proteinExistence type="predicted"/>
<dbReference type="GeneID" id="98118554"/>
<accession>A0ABR4MJJ8</accession>
<reference evidence="2 3" key="1">
    <citation type="submission" date="2020-05" db="EMBL/GenBank/DDBJ databases">
        <title>Ceratocystis lukuohia genome.</title>
        <authorList>
            <person name="Harrington T.C."/>
            <person name="Kim K."/>
            <person name="Mayers C.G."/>
        </authorList>
    </citation>
    <scope>NUCLEOTIDE SEQUENCE [LARGE SCALE GENOMIC DNA]</scope>
    <source>
        <strain evidence="2 3">C4212</strain>
    </source>
</reference>
<organism evidence="2 3">
    <name type="scientific">Ceratocystis lukuohia</name>
    <dbReference type="NCBI Taxonomy" id="2019550"/>
    <lineage>
        <taxon>Eukaryota</taxon>
        <taxon>Fungi</taxon>
        <taxon>Dikarya</taxon>
        <taxon>Ascomycota</taxon>
        <taxon>Pezizomycotina</taxon>
        <taxon>Sordariomycetes</taxon>
        <taxon>Hypocreomycetidae</taxon>
        <taxon>Microascales</taxon>
        <taxon>Ceratocystidaceae</taxon>
        <taxon>Ceratocystis</taxon>
    </lineage>
</organism>
<dbReference type="InterPro" id="IPR050587">
    <property type="entry name" value="GNT1/Glycosyltrans_8"/>
</dbReference>
<evidence type="ECO:0000313" key="2">
    <source>
        <dbReference type="EMBL" id="KAL2888441.1"/>
    </source>
</evidence>
<protein>
    <submittedName>
        <fullName evidence="2">Meiotically up-regulated protein 136</fullName>
    </submittedName>
</protein>
<dbReference type="SUPFAM" id="SSF53448">
    <property type="entry name" value="Nucleotide-diphospho-sugar transferases"/>
    <property type="match status" value="1"/>
</dbReference>
<keyword evidence="3" id="KW-1185">Reference proteome</keyword>
<dbReference type="RefSeq" id="XP_070859621.1">
    <property type="nucleotide sequence ID" value="XM_071000737.1"/>
</dbReference>
<name>A0ABR4MJJ8_9PEZI</name>
<evidence type="ECO:0000313" key="3">
    <source>
        <dbReference type="Proteomes" id="UP001610728"/>
    </source>
</evidence>
<dbReference type="PANTHER" id="PTHR11183">
    <property type="entry name" value="GLYCOGENIN SUBFAMILY MEMBER"/>
    <property type="match status" value="1"/>
</dbReference>
<dbReference type="EMBL" id="JABSNW010000004">
    <property type="protein sequence ID" value="KAL2888441.1"/>
    <property type="molecule type" value="Genomic_DNA"/>
</dbReference>